<reference evidence="3 4" key="1">
    <citation type="submission" date="2021-10" db="EMBL/GenBank/DDBJ databases">
        <title>Anaerobic single-cell dispensing facilitates the cultivation of human gut bacteria.</title>
        <authorList>
            <person name="Afrizal A."/>
        </authorList>
    </citation>
    <scope>NUCLEOTIDE SEQUENCE [LARGE SCALE GENOMIC DNA]</scope>
    <source>
        <strain evidence="3 4">CLA-AA-H224</strain>
    </source>
</reference>
<evidence type="ECO:0000313" key="4">
    <source>
        <dbReference type="Proteomes" id="UP001198200"/>
    </source>
</evidence>
<sequence>MIEKMIREARSQRASDIHISEGQAVYLRIDGKLIKSDLELSDEMTRKLILSLLTKESQESIWRGEDADFALETSDGNRQRVNVFCQQGRLAAAIRLLNAKVPTLSQLHLPPVLKNLANEPRGLILVTGPTGSGKSTTLAAMVDYINHTRADHILTIEDPIEYVYEQDQAVIHQREVGKDVCSFAGALRSALREDPDVILVGEMRDYETISAAVTAAETGHLVLSTLHTTGAAKTVDRIIDVCPVQAQNQIRIQLAGVLKGVVTQCLVPLIDGGRIAATEVLTGTDAVLSQIREGKTHQLGSVMQSGAAAGMHTLDYDLAKLVSRGLIEKKTALKYAQDKRELEQCIF</sequence>
<accession>A0AAE3E2M4</accession>
<dbReference type="Proteomes" id="UP001198200">
    <property type="component" value="Unassembled WGS sequence"/>
</dbReference>
<dbReference type="RefSeq" id="WP_308731198.1">
    <property type="nucleotide sequence ID" value="NZ_JAJEQN010000006.1"/>
</dbReference>
<dbReference type="InterPro" id="IPR027417">
    <property type="entry name" value="P-loop_NTPase"/>
</dbReference>
<gene>
    <name evidence="3" type="ORF">LKD48_03440</name>
</gene>
<comment type="similarity">
    <text evidence="1">Belongs to the GSP E family.</text>
</comment>
<proteinExistence type="inferred from homology"/>
<keyword evidence="4" id="KW-1185">Reference proteome</keyword>
<dbReference type="Gene3D" id="3.40.50.300">
    <property type="entry name" value="P-loop containing nucleotide triphosphate hydrolases"/>
    <property type="match status" value="1"/>
</dbReference>
<dbReference type="InterPro" id="IPR006321">
    <property type="entry name" value="PilT/PilU"/>
</dbReference>
<dbReference type="GO" id="GO:0016887">
    <property type="term" value="F:ATP hydrolysis activity"/>
    <property type="evidence" value="ECO:0007669"/>
    <property type="project" value="InterPro"/>
</dbReference>
<feature type="domain" description="Bacterial type II secretion system protein E" evidence="2">
    <location>
        <begin position="191"/>
        <end position="205"/>
    </location>
</feature>
<evidence type="ECO:0000313" key="3">
    <source>
        <dbReference type="EMBL" id="MCC2220700.1"/>
    </source>
</evidence>
<dbReference type="GO" id="GO:0005524">
    <property type="term" value="F:ATP binding"/>
    <property type="evidence" value="ECO:0007669"/>
    <property type="project" value="InterPro"/>
</dbReference>
<name>A0AAE3E2M4_9FIRM</name>
<organism evidence="3 4">
    <name type="scientific">Anthropogastromicrobium aceti</name>
    <dbReference type="NCBI Taxonomy" id="2981768"/>
    <lineage>
        <taxon>Bacteria</taxon>
        <taxon>Bacillati</taxon>
        <taxon>Bacillota</taxon>
        <taxon>Clostridia</taxon>
        <taxon>Lachnospirales</taxon>
        <taxon>Lachnospiraceae</taxon>
        <taxon>Anthropogastromicrobium</taxon>
    </lineage>
</organism>
<dbReference type="CDD" id="cd01131">
    <property type="entry name" value="PilT"/>
    <property type="match status" value="1"/>
</dbReference>
<protein>
    <submittedName>
        <fullName evidence="3">Type IV pilus twitching motility protein PilT</fullName>
    </submittedName>
</protein>
<dbReference type="Pfam" id="PF00437">
    <property type="entry name" value="T2SSE"/>
    <property type="match status" value="1"/>
</dbReference>
<dbReference type="InterPro" id="IPR050921">
    <property type="entry name" value="T4SS_GSP_E_ATPase"/>
</dbReference>
<dbReference type="NCBIfam" id="TIGR01420">
    <property type="entry name" value="pilT_fam"/>
    <property type="match status" value="1"/>
</dbReference>
<dbReference type="Gene3D" id="3.30.450.90">
    <property type="match status" value="1"/>
</dbReference>
<dbReference type="AlphaFoldDB" id="A0AAE3E2M4"/>
<dbReference type="SUPFAM" id="SSF52540">
    <property type="entry name" value="P-loop containing nucleoside triphosphate hydrolases"/>
    <property type="match status" value="1"/>
</dbReference>
<evidence type="ECO:0000256" key="1">
    <source>
        <dbReference type="ARBA" id="ARBA00006611"/>
    </source>
</evidence>
<dbReference type="PANTHER" id="PTHR30486">
    <property type="entry name" value="TWITCHING MOTILITY PROTEIN PILT"/>
    <property type="match status" value="1"/>
</dbReference>
<evidence type="ECO:0000259" key="2">
    <source>
        <dbReference type="PROSITE" id="PS00662"/>
    </source>
</evidence>
<dbReference type="PROSITE" id="PS00662">
    <property type="entry name" value="T2SP_E"/>
    <property type="match status" value="1"/>
</dbReference>
<dbReference type="EMBL" id="JAJEQN010000006">
    <property type="protein sequence ID" value="MCC2220700.1"/>
    <property type="molecule type" value="Genomic_DNA"/>
</dbReference>
<dbReference type="InterPro" id="IPR001482">
    <property type="entry name" value="T2SS/T4SS_dom"/>
</dbReference>
<comment type="caution">
    <text evidence="3">The sequence shown here is derived from an EMBL/GenBank/DDBJ whole genome shotgun (WGS) entry which is preliminary data.</text>
</comment>